<evidence type="ECO:0000313" key="2">
    <source>
        <dbReference type="Proteomes" id="UP000256491"/>
    </source>
</evidence>
<organism evidence="1 2">
    <name type="scientific">Chryseobacterium rhizosphaerae</name>
    <dbReference type="NCBI Taxonomy" id="395937"/>
    <lineage>
        <taxon>Bacteria</taxon>
        <taxon>Pseudomonadati</taxon>
        <taxon>Bacteroidota</taxon>
        <taxon>Flavobacteriia</taxon>
        <taxon>Flavobacteriales</taxon>
        <taxon>Weeksellaceae</taxon>
        <taxon>Chryseobacterium group</taxon>
        <taxon>Chryseobacterium</taxon>
    </lineage>
</organism>
<comment type="caution">
    <text evidence="1">The sequence shown here is derived from an EMBL/GenBank/DDBJ whole genome shotgun (WGS) entry which is preliminary data.</text>
</comment>
<proteinExistence type="predicted"/>
<dbReference type="InterPro" id="IPR025460">
    <property type="entry name" value="DUF4280"/>
</dbReference>
<keyword evidence="2" id="KW-1185">Reference proteome</keyword>
<dbReference type="Proteomes" id="UP000256491">
    <property type="component" value="Unassembled WGS sequence"/>
</dbReference>
<reference evidence="1 2" key="1">
    <citation type="journal article" date="2010" name="Syst. Appl. Microbiol.">
        <title>Four new species of Chryseobacterium from the rhizosphere of coastal sand dune plants, Chryseobacterium elymi sp. nov., Chryseobacterium hagamense sp. nov., Chryseobacterium lathyri sp. nov. and Chryseobacterium rhizosphaerae sp. nov.</title>
        <authorList>
            <person name="Cho S.H."/>
            <person name="Lee K.S."/>
            <person name="Shin D.S."/>
            <person name="Han J.H."/>
            <person name="Park K.S."/>
            <person name="Lee C.H."/>
            <person name="Park K.H."/>
            <person name="Kim S.B."/>
        </authorList>
    </citation>
    <scope>NUCLEOTIDE SEQUENCE [LARGE SCALE GENOMIC DNA]</scope>
    <source>
        <strain evidence="1 2">KCTC 22548</strain>
    </source>
</reference>
<dbReference type="EMBL" id="QNUF01000004">
    <property type="protein sequence ID" value="REC77341.1"/>
    <property type="molecule type" value="Genomic_DNA"/>
</dbReference>
<name>A0ABX9INQ3_9FLAO</name>
<gene>
    <name evidence="1" type="ORF">DRF57_04910</name>
</gene>
<protein>
    <submittedName>
        <fullName evidence="1">DUF4280 domain-containing protein</fullName>
    </submittedName>
</protein>
<accession>A0ABX9INQ3</accession>
<sequence length="159" mass="17593">MSEKHLVCQGAVCQCRFGTTPDTLKVKTQSKRYINDKDGAEKLMATHVDIGSTFEKNTFGNCAKMNNNPCTPTVTGWEGYYENITLADNNGKALLEDSKAVCAISGIASIEIIFHGQTVEASEQNVKNADPEVLAELFPFINLYRDEEETDEDDTFITL</sequence>
<dbReference type="Pfam" id="PF14107">
    <property type="entry name" value="DUF4280"/>
    <property type="match status" value="1"/>
</dbReference>
<evidence type="ECO:0000313" key="1">
    <source>
        <dbReference type="EMBL" id="REC77341.1"/>
    </source>
</evidence>
<dbReference type="RefSeq" id="WP_115917193.1">
    <property type="nucleotide sequence ID" value="NZ_BJYH01000001.1"/>
</dbReference>